<comment type="pathway">
    <text evidence="1">Protein modification; protein ubiquitination.</text>
</comment>
<dbReference type="PANTHER" id="PTHR26379">
    <property type="entry name" value="BTB/POZ AND MATH DOMAIN-CONTAINING PROTEIN 1"/>
    <property type="match status" value="1"/>
</dbReference>
<dbReference type="InterPro" id="IPR008974">
    <property type="entry name" value="TRAF-like"/>
</dbReference>
<dbReference type="SUPFAM" id="SSF49599">
    <property type="entry name" value="TRAF domain-like"/>
    <property type="match status" value="1"/>
</dbReference>
<dbReference type="Proteomes" id="UP000004995">
    <property type="component" value="Unassembled WGS sequence"/>
</dbReference>
<reference evidence="4" key="1">
    <citation type="journal article" date="2012" name="Nat. Biotechnol.">
        <title>Reference genome sequence of the model plant Setaria.</title>
        <authorList>
            <person name="Bennetzen J.L."/>
            <person name="Schmutz J."/>
            <person name="Wang H."/>
            <person name="Percifield R."/>
            <person name="Hawkins J."/>
            <person name="Pontaroli A.C."/>
            <person name="Estep M."/>
            <person name="Feng L."/>
            <person name="Vaughn J.N."/>
            <person name="Grimwood J."/>
            <person name="Jenkins J."/>
            <person name="Barry K."/>
            <person name="Lindquist E."/>
            <person name="Hellsten U."/>
            <person name="Deshpande S."/>
            <person name="Wang X."/>
            <person name="Wu X."/>
            <person name="Mitros T."/>
            <person name="Triplett J."/>
            <person name="Yang X."/>
            <person name="Ye C.Y."/>
            <person name="Mauro-Herrera M."/>
            <person name="Wang L."/>
            <person name="Li P."/>
            <person name="Sharma M."/>
            <person name="Sharma R."/>
            <person name="Ronald P.C."/>
            <person name="Panaud O."/>
            <person name="Kellogg E.A."/>
            <person name="Brutnell T.P."/>
            <person name="Doust A.N."/>
            <person name="Tuskan G.A."/>
            <person name="Rokhsar D."/>
            <person name="Devos K.M."/>
        </authorList>
    </citation>
    <scope>NUCLEOTIDE SEQUENCE [LARGE SCALE GENOMIC DNA]</scope>
    <source>
        <strain evidence="4">cv. Yugu1</strain>
    </source>
</reference>
<dbReference type="OMA" id="ADSHCCR"/>
<keyword evidence="4" id="KW-1185">Reference proteome</keyword>
<dbReference type="InterPro" id="IPR002083">
    <property type="entry name" value="MATH/TRAF_dom"/>
</dbReference>
<dbReference type="Gene3D" id="3.30.710.10">
    <property type="entry name" value="Potassium Channel Kv1.1, Chain A"/>
    <property type="match status" value="1"/>
</dbReference>
<protein>
    <recommendedName>
        <fullName evidence="2">BTB domain-containing protein</fullName>
    </recommendedName>
</protein>
<dbReference type="SUPFAM" id="SSF54695">
    <property type="entry name" value="POZ domain"/>
    <property type="match status" value="1"/>
</dbReference>
<dbReference type="InParanoid" id="K3ZM60"/>
<sequence length="274" mass="29801">MAGTRVLMTVDGYSKILEALNAGGGSIKSERFRVGGHSWYIEYRPFDFDEDEEEDGDWVGAYLCLDRPGANDEVKVRHELALLDRASLPSQLLIPSPLRTPLTVMPVRSGGGARCCAAGSLVLRRMAVSAAGAPTLGRTAAGPVDSQQCLARQVGLDVTFHVGGEMFTAHRCVLADDMEPRVFRALLHFIYTDTLPEVKEGDDDKVAVAQGLLVAADRYGVERLKSTCSEMLCTCIDARTAMTLLQLADSHCCRRLKQACIRVIKDMLAKVATP</sequence>
<evidence type="ECO:0000313" key="3">
    <source>
        <dbReference type="EnsemblPlants" id="KQK95444"/>
    </source>
</evidence>
<dbReference type="AlphaFoldDB" id="K3ZM60"/>
<dbReference type="EMBL" id="AGNK02005162">
    <property type="status" value="NOT_ANNOTATED_CDS"/>
    <property type="molecule type" value="Genomic_DNA"/>
</dbReference>
<dbReference type="InterPro" id="IPR000210">
    <property type="entry name" value="BTB/POZ_dom"/>
</dbReference>
<proteinExistence type="predicted"/>
<organism evidence="3 4">
    <name type="scientific">Setaria italica</name>
    <name type="common">Foxtail millet</name>
    <name type="synonym">Panicum italicum</name>
    <dbReference type="NCBI Taxonomy" id="4555"/>
    <lineage>
        <taxon>Eukaryota</taxon>
        <taxon>Viridiplantae</taxon>
        <taxon>Streptophyta</taxon>
        <taxon>Embryophyta</taxon>
        <taxon>Tracheophyta</taxon>
        <taxon>Spermatophyta</taxon>
        <taxon>Magnoliopsida</taxon>
        <taxon>Liliopsida</taxon>
        <taxon>Poales</taxon>
        <taxon>Poaceae</taxon>
        <taxon>PACMAD clade</taxon>
        <taxon>Panicoideae</taxon>
        <taxon>Panicodae</taxon>
        <taxon>Paniceae</taxon>
        <taxon>Cenchrinae</taxon>
        <taxon>Setaria</taxon>
    </lineage>
</organism>
<dbReference type="Gramene" id="KQK95444">
    <property type="protein sequence ID" value="KQK95444"/>
    <property type="gene ID" value="SETIT_027673mg"/>
</dbReference>
<dbReference type="InterPro" id="IPR045005">
    <property type="entry name" value="BPM1-6"/>
</dbReference>
<dbReference type="GO" id="GO:0016567">
    <property type="term" value="P:protein ubiquitination"/>
    <property type="evidence" value="ECO:0007669"/>
    <property type="project" value="InterPro"/>
</dbReference>
<feature type="domain" description="BTB" evidence="2">
    <location>
        <begin position="156"/>
        <end position="236"/>
    </location>
</feature>
<reference evidence="3" key="2">
    <citation type="submission" date="2018-08" db="UniProtKB">
        <authorList>
            <consortium name="EnsemblPlants"/>
        </authorList>
    </citation>
    <scope>IDENTIFICATION</scope>
    <source>
        <strain evidence="3">Yugu1</strain>
    </source>
</reference>
<dbReference type="Pfam" id="PF00651">
    <property type="entry name" value="BTB"/>
    <property type="match status" value="1"/>
</dbReference>
<dbReference type="eggNOG" id="KOG1987">
    <property type="taxonomic scope" value="Eukaryota"/>
</dbReference>
<evidence type="ECO:0000256" key="1">
    <source>
        <dbReference type="ARBA" id="ARBA00004906"/>
    </source>
</evidence>
<dbReference type="CDD" id="cd00121">
    <property type="entry name" value="MATH"/>
    <property type="match status" value="1"/>
</dbReference>
<dbReference type="InterPro" id="IPR011333">
    <property type="entry name" value="SKP1/BTB/POZ_sf"/>
</dbReference>
<accession>K3ZM60</accession>
<dbReference type="EnsemblPlants" id="KQK95444">
    <property type="protein sequence ID" value="KQK95444"/>
    <property type="gene ID" value="SETIT_027673mg"/>
</dbReference>
<dbReference type="SMART" id="SM00225">
    <property type="entry name" value="BTB"/>
    <property type="match status" value="1"/>
</dbReference>
<dbReference type="Pfam" id="PF22486">
    <property type="entry name" value="MATH_2"/>
    <property type="match status" value="1"/>
</dbReference>
<dbReference type="PANTHER" id="PTHR26379:SF477">
    <property type="entry name" value="OS08G0129000 PROTEIN"/>
    <property type="match status" value="1"/>
</dbReference>
<dbReference type="Gene3D" id="2.60.210.10">
    <property type="entry name" value="Apoptosis, Tumor Necrosis Factor Receptor Associated Protein 2, Chain A"/>
    <property type="match status" value="1"/>
</dbReference>
<dbReference type="HOGENOM" id="CLU_004253_2_1_1"/>
<evidence type="ECO:0000313" key="4">
    <source>
        <dbReference type="Proteomes" id="UP000004995"/>
    </source>
</evidence>
<name>K3ZM60_SETIT</name>
<evidence type="ECO:0000259" key="2">
    <source>
        <dbReference type="SMART" id="SM00225"/>
    </source>
</evidence>